<reference evidence="3" key="1">
    <citation type="journal article" date="2019" name="Int. J. Syst. Evol. Microbiol.">
        <title>The Global Catalogue of Microorganisms (GCM) 10K type strain sequencing project: providing services to taxonomists for standard genome sequencing and annotation.</title>
        <authorList>
            <consortium name="The Broad Institute Genomics Platform"/>
            <consortium name="The Broad Institute Genome Sequencing Center for Infectious Disease"/>
            <person name="Wu L."/>
            <person name="Ma J."/>
        </authorList>
    </citation>
    <scope>NUCLEOTIDE SEQUENCE [LARGE SCALE GENOMIC DNA]</scope>
    <source>
        <strain evidence="3">CGMCC 1.12931</strain>
    </source>
</reference>
<comment type="caution">
    <text evidence="2">The sequence shown here is derived from an EMBL/GenBank/DDBJ whole genome shotgun (WGS) entry which is preliminary data.</text>
</comment>
<dbReference type="SUPFAM" id="SSF55486">
    <property type="entry name" value="Metalloproteases ('zincins'), catalytic domain"/>
    <property type="match status" value="1"/>
</dbReference>
<dbReference type="Gene3D" id="1.10.390.10">
    <property type="entry name" value="Neutral Protease Domain 2"/>
    <property type="match status" value="1"/>
</dbReference>
<gene>
    <name evidence="2" type="ORF">GCM10010832_18980</name>
</gene>
<dbReference type="SUPFAM" id="SSF50156">
    <property type="entry name" value="PDZ domain-like"/>
    <property type="match status" value="1"/>
</dbReference>
<dbReference type="InterPro" id="IPR001478">
    <property type="entry name" value="PDZ"/>
</dbReference>
<dbReference type="RefSeq" id="WP_188458884.1">
    <property type="nucleotide sequence ID" value="NZ_BMGM01000008.1"/>
</dbReference>
<dbReference type="Pfam" id="PF17899">
    <property type="entry name" value="Peptidase_M61_N"/>
    <property type="match status" value="1"/>
</dbReference>
<dbReference type="EMBL" id="BMGM01000008">
    <property type="protein sequence ID" value="GGE38912.1"/>
    <property type="molecule type" value="Genomic_DNA"/>
</dbReference>
<proteinExistence type="predicted"/>
<dbReference type="PROSITE" id="PS51257">
    <property type="entry name" value="PROKAR_LIPOPROTEIN"/>
    <property type="match status" value="1"/>
</dbReference>
<protein>
    <submittedName>
        <fullName evidence="2">Peptidase M61</fullName>
    </submittedName>
</protein>
<evidence type="ECO:0000313" key="3">
    <source>
        <dbReference type="Proteomes" id="UP000599179"/>
    </source>
</evidence>
<dbReference type="Pfam" id="PF05299">
    <property type="entry name" value="Peptidase_M61"/>
    <property type="match status" value="1"/>
</dbReference>
<dbReference type="PROSITE" id="PS50106">
    <property type="entry name" value="PDZ"/>
    <property type="match status" value="1"/>
</dbReference>
<keyword evidence="3" id="KW-1185">Reference proteome</keyword>
<name>A0ABQ1SHG7_9FLAO</name>
<dbReference type="Gene3D" id="2.30.42.10">
    <property type="match status" value="1"/>
</dbReference>
<dbReference type="InterPro" id="IPR007963">
    <property type="entry name" value="Peptidase_M61_catalytic"/>
</dbReference>
<dbReference type="InterPro" id="IPR040756">
    <property type="entry name" value="Peptidase_M61_N"/>
</dbReference>
<dbReference type="InterPro" id="IPR027268">
    <property type="entry name" value="Peptidase_M4/M1_CTD_sf"/>
</dbReference>
<feature type="domain" description="PDZ" evidence="1">
    <location>
        <begin position="487"/>
        <end position="579"/>
    </location>
</feature>
<evidence type="ECO:0000313" key="2">
    <source>
        <dbReference type="EMBL" id="GGE38912.1"/>
    </source>
</evidence>
<dbReference type="Proteomes" id="UP000599179">
    <property type="component" value="Unassembled WGS sequence"/>
</dbReference>
<dbReference type="InterPro" id="IPR036034">
    <property type="entry name" value="PDZ_sf"/>
</dbReference>
<evidence type="ECO:0000259" key="1">
    <source>
        <dbReference type="PROSITE" id="PS50106"/>
    </source>
</evidence>
<organism evidence="2 3">
    <name type="scientific">Psychroflexus planctonicus</name>
    <dbReference type="NCBI Taxonomy" id="1526575"/>
    <lineage>
        <taxon>Bacteria</taxon>
        <taxon>Pseudomonadati</taxon>
        <taxon>Bacteroidota</taxon>
        <taxon>Flavobacteriia</taxon>
        <taxon>Flavobacteriales</taxon>
        <taxon>Flavobacteriaceae</taxon>
        <taxon>Psychroflexus</taxon>
    </lineage>
</organism>
<accession>A0ABQ1SHG7</accession>
<dbReference type="Gene3D" id="2.60.40.3650">
    <property type="match status" value="1"/>
</dbReference>
<sequence>MKKIWISLSIITLLFGCKPTQQAEQDYVLAHLDLVNVENDRIKVEVDPGKISKDTLRFYIPKTVPGTYALNSYGQFSEDLVAYDYKGNTMNASRIDENTWEIYDATNFDKLSYYSNDTFDIEGEGEVFSPAGTNIEKGENFVLNLHGFVGYFEGKKEEAYQIEIKRPTQLVASTSLPITKQTEEESYVVDQFYTNRYFGVIDHPIMYAEPDMINFDISGMQVVLSVYSPNNVHSTADLKPAIEKMVNAQKNFLGEIDNTNVYAILLYLSDMEETDARGFGALEHHTSTVVVLPESMPIADLESTMTDVVSHEFFHIITPLNVHSEEVHYFDYNEPKMSKHLWMYEGVTEYFANLFQIHQGLISEDEFYQRINEKIETAKAFDDTMPFTVMSENILDEKYSPSYYNVYLKGALIGMALDIELRKLSEGKMGVLDLMKALIEEYGVDKPFEDDELFDVIVEKTYPEINDFFETYVAGSSPIPYEEYFKQVGIEMQEKETKTGYFIDGQTPFIDANPSTKEVFFRKGMPVNSTFAEMGIQPGDVIKKVNGTEYNLDNIYSLISASMAWTEGEDLSLVIERDSEKIEFTGTTTQPTTVKTSLQAMDLEETDERYQLRQAWLKN</sequence>